<dbReference type="KEGG" id="mear:Mpt1_c03730"/>
<accession>A0A0A7LB85</accession>
<dbReference type="OrthoDB" id="275101at2157"/>
<dbReference type="SUPFAM" id="SSF63393">
    <property type="entry name" value="RNA polymerase subunits"/>
    <property type="match status" value="1"/>
</dbReference>
<dbReference type="NCBIfam" id="NF041664">
    <property type="entry name" value="RNAP_arch_Epp"/>
    <property type="match status" value="1"/>
</dbReference>
<dbReference type="PANTHER" id="PTHR40704:SF1">
    <property type="entry name" value="TRANSCRIPTION ELONGATION FACTOR SPT4"/>
    <property type="match status" value="1"/>
</dbReference>
<dbReference type="AlphaFoldDB" id="A0A0A7LB85"/>
<dbReference type="InterPro" id="IPR022800">
    <property type="entry name" value="Spt4/RpoE2_Znf"/>
</dbReference>
<evidence type="ECO:0000259" key="3">
    <source>
        <dbReference type="SMART" id="SM01389"/>
    </source>
</evidence>
<gene>
    <name evidence="2 4" type="primary">spt4</name>
    <name evidence="4" type="ORF">Mpt1_c03730</name>
</gene>
<evidence type="ECO:0000313" key="5">
    <source>
        <dbReference type="Proteomes" id="UP000030787"/>
    </source>
</evidence>
<dbReference type="RefSeq" id="WP_048111600.1">
    <property type="nucleotide sequence ID" value="NZ_CP010070.1"/>
</dbReference>
<feature type="binding site" evidence="2">
    <location>
        <position position="9"/>
    </location>
    <ligand>
        <name>Zn(2+)</name>
        <dbReference type="ChEBI" id="CHEBI:29105"/>
    </ligand>
</feature>
<protein>
    <recommendedName>
        <fullName evidence="2">Transcription elongation factor Spt4</fullName>
    </recommendedName>
</protein>
<feature type="domain" description="Spt4/RpoE2 zinc finger" evidence="3">
    <location>
        <begin position="6"/>
        <end position="63"/>
    </location>
</feature>
<dbReference type="InterPro" id="IPR029040">
    <property type="entry name" value="RPABC4/Spt4"/>
</dbReference>
<keyword evidence="2" id="KW-0862">Zinc</keyword>
<dbReference type="GO" id="GO:0008270">
    <property type="term" value="F:zinc ion binding"/>
    <property type="evidence" value="ECO:0007669"/>
    <property type="project" value="UniProtKB-UniRule"/>
</dbReference>
<keyword evidence="2" id="KW-0805">Transcription regulation</keyword>
<dbReference type="HOGENOM" id="CLU_199467_0_0_2"/>
<dbReference type="SMART" id="SM01389">
    <property type="entry name" value="Spt4"/>
    <property type="match status" value="1"/>
</dbReference>
<keyword evidence="2" id="KW-0479">Metal-binding</keyword>
<dbReference type="InterPro" id="IPR007178">
    <property type="entry name" value="Spt4_arch"/>
</dbReference>
<organism evidence="4 5">
    <name type="scientific">Candidatus Methanoplasma termitum</name>
    <dbReference type="NCBI Taxonomy" id="1577791"/>
    <lineage>
        <taxon>Archaea</taxon>
        <taxon>Methanobacteriati</taxon>
        <taxon>Thermoplasmatota</taxon>
        <taxon>Thermoplasmata</taxon>
        <taxon>Methanomassiliicoccales</taxon>
        <taxon>Methanomassiliicoccaceae</taxon>
        <taxon>Candidatus Methanoplasma</taxon>
    </lineage>
</organism>
<dbReference type="GO" id="GO:0006355">
    <property type="term" value="P:regulation of DNA-templated transcription"/>
    <property type="evidence" value="ECO:0007669"/>
    <property type="project" value="UniProtKB-UniRule"/>
</dbReference>
<dbReference type="Proteomes" id="UP000030787">
    <property type="component" value="Chromosome"/>
</dbReference>
<evidence type="ECO:0000256" key="2">
    <source>
        <dbReference type="HAMAP-Rule" id="MF_00949"/>
    </source>
</evidence>
<dbReference type="Gene3D" id="2.20.28.90">
    <property type="match status" value="1"/>
</dbReference>
<feature type="binding site" evidence="2">
    <location>
        <position position="21"/>
    </location>
    <ligand>
        <name>Zn(2+)</name>
        <dbReference type="ChEBI" id="CHEBI:29105"/>
    </ligand>
</feature>
<dbReference type="PANTHER" id="PTHR40704">
    <property type="entry name" value="TRANSCRIPTION ELONGATION FACTOR SPT4"/>
    <property type="match status" value="1"/>
</dbReference>
<name>A0A0A7LB85_9ARCH</name>
<dbReference type="GeneID" id="24818043"/>
<keyword evidence="1 2" id="KW-0804">Transcription</keyword>
<proteinExistence type="inferred from homology"/>
<dbReference type="EMBL" id="CP010070">
    <property type="protein sequence ID" value="AIZ56268.1"/>
    <property type="molecule type" value="Genomic_DNA"/>
</dbReference>
<comment type="similarity">
    <text evidence="2">Belongs to the archaeal Spt4 family.</text>
</comment>
<evidence type="ECO:0000313" key="4">
    <source>
        <dbReference type="EMBL" id="AIZ56268.1"/>
    </source>
</evidence>
<feature type="binding site" evidence="2">
    <location>
        <position position="12"/>
    </location>
    <ligand>
        <name>Zn(2+)</name>
        <dbReference type="ChEBI" id="CHEBI:29105"/>
    </ligand>
</feature>
<reference evidence="4 5" key="1">
    <citation type="journal article" date="2014" name="Appl. Environ. Microbiol.">
        <title>Comparative Genome Analysis of 'Candidatus Methanoplasma termitum' Indicates a New Mode of Energy Metabolism in the Seventh Order of Methanogens.</title>
        <authorList>
            <person name="Lang K."/>
            <person name="Schuldes J."/>
            <person name="Klingl A."/>
            <person name="Poehlein A."/>
            <person name="Daniel R."/>
            <person name="Brune A."/>
        </authorList>
    </citation>
    <scope>NUCLEOTIDE SEQUENCE [LARGE SCALE GENOMIC DNA]</scope>
    <source>
        <strain evidence="5">Mpt1</strain>
    </source>
</reference>
<keyword evidence="5" id="KW-1185">Reference proteome</keyword>
<evidence type="ECO:0000256" key="1">
    <source>
        <dbReference type="ARBA" id="ARBA00023163"/>
    </source>
</evidence>
<comment type="function">
    <text evidence="2">Stimulates transcription elongation.</text>
</comment>
<dbReference type="STRING" id="1577791.Mpt1_c03730"/>
<dbReference type="Pfam" id="PF06093">
    <property type="entry name" value="Spt4"/>
    <property type="match status" value="1"/>
</dbReference>
<sequence>MAGPVYRACKQCNFLTEMDTCPRCGGQTSKEWQGFVAVIDFEKSEIAAKMGITANGRYALKVR</sequence>
<feature type="binding site" evidence="2">
    <location>
        <position position="24"/>
    </location>
    <ligand>
        <name>Zn(2+)</name>
        <dbReference type="ChEBI" id="CHEBI:29105"/>
    </ligand>
</feature>
<comment type="subunit">
    <text evidence="2">Heterodimer composed of Spt4 and Spt5.</text>
</comment>
<dbReference type="InterPro" id="IPR038589">
    <property type="entry name" value="Spt4_dom_sf"/>
</dbReference>
<dbReference type="HAMAP" id="MF_00949">
    <property type="entry name" value="Spt4_arch"/>
    <property type="match status" value="1"/>
</dbReference>